<comment type="similarity">
    <text evidence="3 13">Belongs to the FAD-dependent oxidoreductase 2 family. NadB subfamily.</text>
</comment>
<comment type="caution">
    <text evidence="16">The sequence shown here is derived from an EMBL/GenBank/DDBJ whole genome shotgun (WGS) entry which is preliminary data.</text>
</comment>
<dbReference type="InterPro" id="IPR015939">
    <property type="entry name" value="Fum_Rdtase/Succ_DH_flav-like_C"/>
</dbReference>
<gene>
    <name evidence="16" type="ORF">EDD75_0494</name>
</gene>
<evidence type="ECO:0000256" key="11">
    <source>
        <dbReference type="NCBIfam" id="TIGR00551"/>
    </source>
</evidence>
<dbReference type="Pfam" id="PF02910">
    <property type="entry name" value="Succ_DH_flav_C"/>
    <property type="match status" value="1"/>
</dbReference>
<dbReference type="UniPathway" id="UPA00253">
    <property type="reaction ID" value="UER00326"/>
</dbReference>
<dbReference type="GO" id="GO:0008734">
    <property type="term" value="F:L-aspartate oxidase activity"/>
    <property type="evidence" value="ECO:0007669"/>
    <property type="project" value="UniProtKB-UniRule"/>
</dbReference>
<keyword evidence="6 13" id="KW-0285">Flavoprotein</keyword>
<dbReference type="AlphaFoldDB" id="A0A3N5AXE0"/>
<comment type="catalytic activity">
    <reaction evidence="10">
        <text>L-aspartate + O2 = iminosuccinate + H2O2</text>
        <dbReference type="Rhea" id="RHEA:25876"/>
        <dbReference type="ChEBI" id="CHEBI:15379"/>
        <dbReference type="ChEBI" id="CHEBI:16240"/>
        <dbReference type="ChEBI" id="CHEBI:29991"/>
        <dbReference type="ChEBI" id="CHEBI:77875"/>
        <dbReference type="EC" id="1.4.3.16"/>
    </reaction>
    <physiologicalReaction direction="left-to-right" evidence="10">
        <dbReference type="Rhea" id="RHEA:25877"/>
    </physiologicalReaction>
</comment>
<evidence type="ECO:0000256" key="6">
    <source>
        <dbReference type="ARBA" id="ARBA00022630"/>
    </source>
</evidence>
<dbReference type="GO" id="GO:0005737">
    <property type="term" value="C:cytoplasm"/>
    <property type="evidence" value="ECO:0007669"/>
    <property type="project" value="UniProtKB-SubCell"/>
</dbReference>
<dbReference type="NCBIfam" id="TIGR00551">
    <property type="entry name" value="nadB"/>
    <property type="match status" value="1"/>
</dbReference>
<dbReference type="SUPFAM" id="SSF56425">
    <property type="entry name" value="Succinate dehydrogenase/fumarate reductase flavoprotein, catalytic domain"/>
    <property type="match status" value="1"/>
</dbReference>
<evidence type="ECO:0000256" key="4">
    <source>
        <dbReference type="ARBA" id="ARBA00012173"/>
    </source>
</evidence>
<dbReference type="InterPro" id="IPR036188">
    <property type="entry name" value="FAD/NAD-bd_sf"/>
</dbReference>
<dbReference type="GO" id="GO:0033765">
    <property type="term" value="F:steroid dehydrogenase activity, acting on the CH-CH group of donors"/>
    <property type="evidence" value="ECO:0007669"/>
    <property type="project" value="UniProtKB-ARBA"/>
</dbReference>
<reference evidence="16 17" key="1">
    <citation type="submission" date="2018-11" db="EMBL/GenBank/DDBJ databases">
        <title>Genomic Encyclopedia of Type Strains, Phase IV (KMG-IV): sequencing the most valuable type-strain genomes for metagenomic binning, comparative biology and taxonomic classification.</title>
        <authorList>
            <person name="Goeker M."/>
        </authorList>
    </citation>
    <scope>NUCLEOTIDE SEQUENCE [LARGE SCALE GENOMIC DNA]</scope>
    <source>
        <strain evidence="16 17">DSM 102936</strain>
    </source>
</reference>
<keyword evidence="9 13" id="KW-0560">Oxidoreductase</keyword>
<evidence type="ECO:0000256" key="2">
    <source>
        <dbReference type="ARBA" id="ARBA00004950"/>
    </source>
</evidence>
<organism evidence="16 17">
    <name type="scientific">Thermodesulfitimonas autotrophica</name>
    <dbReference type="NCBI Taxonomy" id="1894989"/>
    <lineage>
        <taxon>Bacteria</taxon>
        <taxon>Bacillati</taxon>
        <taxon>Bacillota</taxon>
        <taxon>Clostridia</taxon>
        <taxon>Thermoanaerobacterales</taxon>
        <taxon>Thermoanaerobacteraceae</taxon>
        <taxon>Thermodesulfitimonas</taxon>
    </lineage>
</organism>
<comment type="pathway">
    <text evidence="2 13">Cofactor biosynthesis; NAD(+) biosynthesis; iminoaspartate from L-aspartate (oxidase route): step 1/1.</text>
</comment>
<dbReference type="Gene3D" id="1.20.58.100">
    <property type="entry name" value="Fumarate reductase/succinate dehydrogenase flavoprotein-like, C-terminal domain"/>
    <property type="match status" value="1"/>
</dbReference>
<dbReference type="GO" id="GO:0034628">
    <property type="term" value="P:'de novo' NAD+ biosynthetic process from L-aspartate"/>
    <property type="evidence" value="ECO:0007669"/>
    <property type="project" value="TreeGrafter"/>
</dbReference>
<evidence type="ECO:0000256" key="9">
    <source>
        <dbReference type="ARBA" id="ARBA00023002"/>
    </source>
</evidence>
<dbReference type="OrthoDB" id="9806724at2"/>
<dbReference type="InterPro" id="IPR003953">
    <property type="entry name" value="FAD-dep_OxRdtase_2_FAD-bd"/>
</dbReference>
<evidence type="ECO:0000256" key="7">
    <source>
        <dbReference type="ARBA" id="ARBA00022642"/>
    </source>
</evidence>
<dbReference type="Pfam" id="PF00890">
    <property type="entry name" value="FAD_binding_2"/>
    <property type="match status" value="1"/>
</dbReference>
<dbReference type="InterPro" id="IPR027477">
    <property type="entry name" value="Succ_DH/fumarate_Rdtase_cat_sf"/>
</dbReference>
<proteinExistence type="inferred from homology"/>
<dbReference type="Gene3D" id="3.90.700.10">
    <property type="entry name" value="Succinate dehydrogenase/fumarate reductase flavoprotein, catalytic domain"/>
    <property type="match status" value="1"/>
</dbReference>
<feature type="domain" description="Fumarate reductase/succinate dehydrogenase flavoprotein-like C-terminal" evidence="15">
    <location>
        <begin position="435"/>
        <end position="523"/>
    </location>
</feature>
<dbReference type="EMBL" id="RKRE01000001">
    <property type="protein sequence ID" value="RPF49674.1"/>
    <property type="molecule type" value="Genomic_DNA"/>
</dbReference>
<evidence type="ECO:0000256" key="3">
    <source>
        <dbReference type="ARBA" id="ARBA00008562"/>
    </source>
</evidence>
<comment type="function">
    <text evidence="13">Catalyzes the oxidation of L-aspartate to iminoaspartate.</text>
</comment>
<evidence type="ECO:0000256" key="5">
    <source>
        <dbReference type="ARBA" id="ARBA00021901"/>
    </source>
</evidence>
<dbReference type="Proteomes" id="UP000282654">
    <property type="component" value="Unassembled WGS sequence"/>
</dbReference>
<keyword evidence="7 13" id="KW-0662">Pyridine nucleotide biosynthesis</keyword>
<dbReference type="InterPro" id="IPR005288">
    <property type="entry name" value="NadB"/>
</dbReference>
<comment type="subcellular location">
    <subcellularLocation>
        <location evidence="13">Cytoplasm</location>
    </subcellularLocation>
</comment>
<evidence type="ECO:0000259" key="15">
    <source>
        <dbReference type="Pfam" id="PF02910"/>
    </source>
</evidence>
<accession>A0A3N5AXE0</accession>
<dbReference type="PANTHER" id="PTHR42716:SF2">
    <property type="entry name" value="L-ASPARTATE OXIDASE, CHLOROPLASTIC"/>
    <property type="match status" value="1"/>
</dbReference>
<feature type="domain" description="FAD-dependent oxidoreductase 2 FAD-binding" evidence="14">
    <location>
        <begin position="22"/>
        <end position="392"/>
    </location>
</feature>
<dbReference type="PANTHER" id="PTHR42716">
    <property type="entry name" value="L-ASPARTATE OXIDASE"/>
    <property type="match status" value="1"/>
</dbReference>
<sequence length="527" mass="57629">MMGRYLLNFDTRELDAVECGFLVLGSGIAGLYAAHTASRFWGDVVVLTKRGIDDTATERAQGGIAAAVGPSDSPVLHYEDTLKAGADLCDPDAVKILVTEGPARIEELIELGARFDRANGRLDLTREGAHTRRRILHAAGDATGAEIQRVLSAAVRANPRIKVLEGHFVVDLLVSRGVCWGVLVWDSTAGKLRVFRSRIVVVATGGAGQVYRDTTNPPVVTGDGIALAYRAGAEVMDMEFIQFHPTVLNLKGAPRFLISEAVRGEGGLLLNSRGERFMPRYHPLAELAPRDVVVRAILKELAADGSESVYLSLAHLDPEKVRERFPTITQRLKSYGLDLARDLIPVAPAAHYFMGGVKTGIHGETNIKGLYACGETACAGVHGANRLASNSLLDGLVFGGMIVEHARFFLPEPVENHAAGEGLEPLTGADIAALRTELQSLMQEHVGPVRTAAGLEAILRRFEEWEWLRGREVRTPEAMEFRNMFDVAELIAEAALMRTESRGGHYRTDYPESKPRWRKHIILRRQV</sequence>
<evidence type="ECO:0000256" key="1">
    <source>
        <dbReference type="ARBA" id="ARBA00001974"/>
    </source>
</evidence>
<name>A0A3N5AXE0_9THEO</name>
<dbReference type="RefSeq" id="WP_123927498.1">
    <property type="nucleotide sequence ID" value="NZ_RKRE01000001.1"/>
</dbReference>
<feature type="active site" description="Proton acceptor" evidence="12">
    <location>
        <position position="290"/>
    </location>
</feature>
<keyword evidence="17" id="KW-1185">Reference proteome</keyword>
<evidence type="ECO:0000256" key="10">
    <source>
        <dbReference type="ARBA" id="ARBA00048305"/>
    </source>
</evidence>
<protein>
    <recommendedName>
        <fullName evidence="5 11">L-aspartate oxidase</fullName>
        <ecNumber evidence="4 11">1.4.3.16</ecNumber>
    </recommendedName>
</protein>
<evidence type="ECO:0000256" key="8">
    <source>
        <dbReference type="ARBA" id="ARBA00022827"/>
    </source>
</evidence>
<dbReference type="SUPFAM" id="SSF46977">
    <property type="entry name" value="Succinate dehydrogenase/fumarate reductase flavoprotein C-terminal domain"/>
    <property type="match status" value="1"/>
</dbReference>
<dbReference type="FunFam" id="3.90.700.10:FF:000002">
    <property type="entry name" value="L-aspartate oxidase"/>
    <property type="match status" value="1"/>
</dbReference>
<evidence type="ECO:0000313" key="17">
    <source>
        <dbReference type="Proteomes" id="UP000282654"/>
    </source>
</evidence>
<evidence type="ECO:0000256" key="13">
    <source>
        <dbReference type="RuleBase" id="RU362049"/>
    </source>
</evidence>
<dbReference type="SUPFAM" id="SSF51905">
    <property type="entry name" value="FAD/NAD(P)-binding domain"/>
    <property type="match status" value="1"/>
</dbReference>
<keyword evidence="8 13" id="KW-0274">FAD</keyword>
<dbReference type="Gene3D" id="3.50.50.60">
    <property type="entry name" value="FAD/NAD(P)-binding domain"/>
    <property type="match status" value="1"/>
</dbReference>
<evidence type="ECO:0000259" key="14">
    <source>
        <dbReference type="Pfam" id="PF00890"/>
    </source>
</evidence>
<dbReference type="EC" id="1.4.3.16" evidence="4 11"/>
<dbReference type="InterPro" id="IPR037099">
    <property type="entry name" value="Fum_R/Succ_DH_flav-like_C_sf"/>
</dbReference>
<dbReference type="PIRSF" id="PIRSF000171">
    <property type="entry name" value="SDHA_APRA_LASPO"/>
    <property type="match status" value="1"/>
</dbReference>
<evidence type="ECO:0000256" key="12">
    <source>
        <dbReference type="PIRSR" id="PIRSR000171-1"/>
    </source>
</evidence>
<evidence type="ECO:0000313" key="16">
    <source>
        <dbReference type="EMBL" id="RPF49674.1"/>
    </source>
</evidence>
<dbReference type="PRINTS" id="PR00368">
    <property type="entry name" value="FADPNR"/>
</dbReference>
<comment type="cofactor">
    <cofactor evidence="1 13">
        <name>FAD</name>
        <dbReference type="ChEBI" id="CHEBI:57692"/>
    </cofactor>
</comment>